<dbReference type="Proteomes" id="UP000191285">
    <property type="component" value="Unassembled WGS sequence"/>
</dbReference>
<dbReference type="PANTHER" id="PTHR15588">
    <property type="entry name" value="LSM1"/>
    <property type="match status" value="1"/>
</dbReference>
<keyword evidence="5 7" id="KW-0687">Ribonucleoprotein</keyword>
<sequence length="201" mass="22644">MERLSLNDAPPNAQQQRSPNPQQQRTELGPASQGPTGGPPQLPPQMFTTAAQLLDLTDKKLVLVLRDGRKLIGVLRSWDQFANLVLQDTVERIYAGKLYADVPRGIFLVRGENVLLLGEVVCIIPEIVTIETEPNEMIFQKKMQDLDREDEIPTTVTKAPFEEVFELKKKEDSQRKSGDKKRHTELSALGFEPEHSGEILF</sequence>
<keyword evidence="3 7" id="KW-0507">mRNA processing</keyword>
<evidence type="ECO:0000256" key="8">
    <source>
        <dbReference type="SAM" id="MobiDB-lite"/>
    </source>
</evidence>
<dbReference type="GO" id="GO:0000932">
    <property type="term" value="C:P-body"/>
    <property type="evidence" value="ECO:0007669"/>
    <property type="project" value="UniProtKB-SubCell"/>
</dbReference>
<dbReference type="GO" id="GO:1990904">
    <property type="term" value="C:ribonucleoprotein complex"/>
    <property type="evidence" value="ECO:0007669"/>
    <property type="project" value="UniProtKB-KW"/>
</dbReference>
<keyword evidence="2 7" id="KW-0963">Cytoplasm</keyword>
<evidence type="ECO:0000259" key="9">
    <source>
        <dbReference type="PROSITE" id="PS52002"/>
    </source>
</evidence>
<dbReference type="InterPro" id="IPR044642">
    <property type="entry name" value="PTHR15588"/>
</dbReference>
<evidence type="ECO:0000256" key="7">
    <source>
        <dbReference type="RuleBase" id="RU365047"/>
    </source>
</evidence>
<dbReference type="EMBL" id="MLKD01000001">
    <property type="protein sequence ID" value="OQE31470.1"/>
    <property type="molecule type" value="Genomic_DNA"/>
</dbReference>
<dbReference type="Gene3D" id="2.30.30.100">
    <property type="match status" value="1"/>
</dbReference>
<protein>
    <recommendedName>
        <fullName evidence="7">U6 snRNA-associated Sm-like protein LSm1</fullName>
    </recommendedName>
</protein>
<dbReference type="Pfam" id="PF01423">
    <property type="entry name" value="LSM"/>
    <property type="match status" value="1"/>
</dbReference>
<evidence type="ECO:0000256" key="1">
    <source>
        <dbReference type="ARBA" id="ARBA00006850"/>
    </source>
</evidence>
<comment type="similarity">
    <text evidence="1 7">Belongs to the snRNP Sm proteins family.</text>
</comment>
<dbReference type="InterPro" id="IPR010920">
    <property type="entry name" value="LSM_dom_sf"/>
</dbReference>
<dbReference type="CDD" id="cd01728">
    <property type="entry name" value="LSm1"/>
    <property type="match status" value="1"/>
</dbReference>
<comment type="subunit">
    <text evidence="7">Component of the heptameric LSM1-LSM7 complex that forms a seven-membered ring structure with a donut shape.</text>
</comment>
<dbReference type="SUPFAM" id="SSF50182">
    <property type="entry name" value="Sm-like ribonucleoproteins"/>
    <property type="match status" value="1"/>
</dbReference>
<feature type="compositionally biased region" description="Low complexity" evidence="8">
    <location>
        <begin position="9"/>
        <end position="25"/>
    </location>
</feature>
<feature type="region of interest" description="Disordered" evidence="8">
    <location>
        <begin position="169"/>
        <end position="201"/>
    </location>
</feature>
<feature type="compositionally biased region" description="Basic and acidic residues" evidence="8">
    <location>
        <begin position="169"/>
        <end position="185"/>
    </location>
</feature>
<name>A0A1V6TZX0_9EURO</name>
<evidence type="ECO:0000313" key="10">
    <source>
        <dbReference type="EMBL" id="OQE31470.1"/>
    </source>
</evidence>
<dbReference type="GO" id="GO:0000290">
    <property type="term" value="P:deadenylation-dependent decapping of nuclear-transcribed mRNA"/>
    <property type="evidence" value="ECO:0007669"/>
    <property type="project" value="TreeGrafter"/>
</dbReference>
<evidence type="ECO:0000256" key="4">
    <source>
        <dbReference type="ARBA" id="ARBA00022884"/>
    </source>
</evidence>
<dbReference type="SMART" id="SM00651">
    <property type="entry name" value="Sm"/>
    <property type="match status" value="1"/>
</dbReference>
<gene>
    <name evidence="7" type="primary">LSM1</name>
    <name evidence="10" type="ORF">PENSTE_c001G04383</name>
</gene>
<keyword evidence="4 7" id="KW-0694">RNA-binding</keyword>
<dbReference type="InterPro" id="IPR034104">
    <property type="entry name" value="Lsm1"/>
</dbReference>
<dbReference type="STRING" id="303698.A0A1V6TZX0"/>
<dbReference type="PANTHER" id="PTHR15588:SF8">
    <property type="entry name" value="U6 SNRNA-ASSOCIATED SM-LIKE PROTEIN LSM1"/>
    <property type="match status" value="1"/>
</dbReference>
<evidence type="ECO:0000256" key="5">
    <source>
        <dbReference type="ARBA" id="ARBA00023274"/>
    </source>
</evidence>
<keyword evidence="11" id="KW-1185">Reference proteome</keyword>
<dbReference type="GO" id="GO:0003729">
    <property type="term" value="F:mRNA binding"/>
    <property type="evidence" value="ECO:0007669"/>
    <property type="project" value="TreeGrafter"/>
</dbReference>
<dbReference type="OrthoDB" id="10263346at2759"/>
<dbReference type="GO" id="GO:0006397">
    <property type="term" value="P:mRNA processing"/>
    <property type="evidence" value="ECO:0007669"/>
    <property type="project" value="UniProtKB-UniRule"/>
</dbReference>
<accession>A0A1V6TZX0</accession>
<comment type="subcellular location">
    <subcellularLocation>
        <location evidence="7">Cytoplasm</location>
    </subcellularLocation>
    <subcellularLocation>
        <location evidence="7">Cytoplasm</location>
        <location evidence="7">P-body</location>
    </subcellularLocation>
</comment>
<comment type="caution">
    <text evidence="10">The sequence shown here is derived from an EMBL/GenBank/DDBJ whole genome shotgun (WGS) entry which is preliminary data.</text>
</comment>
<evidence type="ECO:0000256" key="3">
    <source>
        <dbReference type="ARBA" id="ARBA00022664"/>
    </source>
</evidence>
<dbReference type="InterPro" id="IPR047575">
    <property type="entry name" value="Sm"/>
</dbReference>
<feature type="domain" description="Sm" evidence="9">
    <location>
        <begin position="48"/>
        <end position="136"/>
    </location>
</feature>
<organism evidence="10 11">
    <name type="scientific">Penicillium steckii</name>
    <dbReference type="NCBI Taxonomy" id="303698"/>
    <lineage>
        <taxon>Eukaryota</taxon>
        <taxon>Fungi</taxon>
        <taxon>Dikarya</taxon>
        <taxon>Ascomycota</taxon>
        <taxon>Pezizomycotina</taxon>
        <taxon>Eurotiomycetes</taxon>
        <taxon>Eurotiomycetidae</taxon>
        <taxon>Eurotiales</taxon>
        <taxon>Aspergillaceae</taxon>
        <taxon>Penicillium</taxon>
    </lineage>
</organism>
<feature type="compositionally biased region" description="Basic and acidic residues" evidence="8">
    <location>
        <begin position="192"/>
        <end position="201"/>
    </location>
</feature>
<comment type="subunit">
    <text evidence="6">Component of the heptameric LSM1-LSM7 complex, which consists of LSM1, LSM2, LSM3, LSM4, LSM5, LSM6 and LSM7. Component of the heptameric LSM2-LSM8 complex, which consists of LSM2, LSM3, LSM4, LSM5, LSM6, LSM7 and LSM8. The LSm subunits form a seven-membered ring structure with a doughnut shape.</text>
</comment>
<dbReference type="InterPro" id="IPR001163">
    <property type="entry name" value="Sm_dom_euk/arc"/>
</dbReference>
<evidence type="ECO:0000313" key="11">
    <source>
        <dbReference type="Proteomes" id="UP000191285"/>
    </source>
</evidence>
<dbReference type="AlphaFoldDB" id="A0A1V6TZX0"/>
<feature type="region of interest" description="Disordered" evidence="8">
    <location>
        <begin position="1"/>
        <end position="44"/>
    </location>
</feature>
<evidence type="ECO:0000256" key="2">
    <source>
        <dbReference type="ARBA" id="ARBA00022490"/>
    </source>
</evidence>
<reference evidence="11" key="1">
    <citation type="journal article" date="2017" name="Nat. Microbiol.">
        <title>Global analysis of biosynthetic gene clusters reveals vast potential of secondary metabolite production in Penicillium species.</title>
        <authorList>
            <person name="Nielsen J.C."/>
            <person name="Grijseels S."/>
            <person name="Prigent S."/>
            <person name="Ji B."/>
            <person name="Dainat J."/>
            <person name="Nielsen K.F."/>
            <person name="Frisvad J.C."/>
            <person name="Workman M."/>
            <person name="Nielsen J."/>
        </authorList>
    </citation>
    <scope>NUCLEOTIDE SEQUENCE [LARGE SCALE GENOMIC DNA]</scope>
    <source>
        <strain evidence="11">IBT 24891</strain>
    </source>
</reference>
<dbReference type="GO" id="GO:1990726">
    <property type="term" value="C:Lsm1-7-Pat1 complex"/>
    <property type="evidence" value="ECO:0007669"/>
    <property type="project" value="TreeGrafter"/>
</dbReference>
<comment type="function">
    <text evidence="7">Component of the cytoplasmic LSM1-LSM7 complex which is involved in mRNA degradation.</text>
</comment>
<proteinExistence type="inferred from homology"/>
<dbReference type="PROSITE" id="PS52002">
    <property type="entry name" value="SM"/>
    <property type="match status" value="1"/>
</dbReference>
<evidence type="ECO:0000256" key="6">
    <source>
        <dbReference type="ARBA" id="ARBA00025892"/>
    </source>
</evidence>